<proteinExistence type="predicted"/>
<organism evidence="2 3">
    <name type="scientific">Solirubrobacter deserti</name>
    <dbReference type="NCBI Taxonomy" id="2282478"/>
    <lineage>
        <taxon>Bacteria</taxon>
        <taxon>Bacillati</taxon>
        <taxon>Actinomycetota</taxon>
        <taxon>Thermoleophilia</taxon>
        <taxon>Solirubrobacterales</taxon>
        <taxon>Solirubrobacteraceae</taxon>
        <taxon>Solirubrobacter</taxon>
    </lineage>
</organism>
<dbReference type="EMBL" id="JAPCID010000069">
    <property type="protein sequence ID" value="MDA0141946.1"/>
    <property type="molecule type" value="Genomic_DNA"/>
</dbReference>
<keyword evidence="1" id="KW-0812">Transmembrane</keyword>
<keyword evidence="1" id="KW-0472">Membrane</keyword>
<feature type="transmembrane region" description="Helical" evidence="1">
    <location>
        <begin position="94"/>
        <end position="116"/>
    </location>
</feature>
<reference evidence="2" key="1">
    <citation type="submission" date="2022-10" db="EMBL/GenBank/DDBJ databases">
        <title>The WGS of Solirubrobacter sp. CPCC 204708.</title>
        <authorList>
            <person name="Jiang Z."/>
        </authorList>
    </citation>
    <scope>NUCLEOTIDE SEQUENCE</scope>
    <source>
        <strain evidence="2">CPCC 204708</strain>
    </source>
</reference>
<feature type="transmembrane region" description="Helical" evidence="1">
    <location>
        <begin position="136"/>
        <end position="158"/>
    </location>
</feature>
<sequence length="163" mass="17566">MSLLFGSPQVGDHVRARRAIASGWMDALTGATSVPKGSTGIVREVRNGWFSSSLVVEFDGGWTTRTIRDVRPSDVSRTWMSGERAWQRRRDVGVGVRIGLFLVFGLPALVSLALYFLGGGTLAALIPALLEEGVRFALQVASVIGPLGVLLVVGGLYLRSKRR</sequence>
<keyword evidence="3" id="KW-1185">Reference proteome</keyword>
<gene>
    <name evidence="2" type="ORF">OJ962_30955</name>
</gene>
<accession>A0ABT4RTT4</accession>
<evidence type="ECO:0000256" key="1">
    <source>
        <dbReference type="SAM" id="Phobius"/>
    </source>
</evidence>
<comment type="caution">
    <text evidence="2">The sequence shown here is derived from an EMBL/GenBank/DDBJ whole genome shotgun (WGS) entry which is preliminary data.</text>
</comment>
<dbReference type="RefSeq" id="WP_202955950.1">
    <property type="nucleotide sequence ID" value="NZ_JAPCID010000069.1"/>
</dbReference>
<keyword evidence="1" id="KW-1133">Transmembrane helix</keyword>
<protein>
    <submittedName>
        <fullName evidence="2">Uncharacterized protein</fullName>
    </submittedName>
</protein>
<dbReference type="Proteomes" id="UP001147700">
    <property type="component" value="Unassembled WGS sequence"/>
</dbReference>
<name>A0ABT4RTT4_9ACTN</name>
<evidence type="ECO:0000313" key="3">
    <source>
        <dbReference type="Proteomes" id="UP001147700"/>
    </source>
</evidence>
<evidence type="ECO:0000313" key="2">
    <source>
        <dbReference type="EMBL" id="MDA0141946.1"/>
    </source>
</evidence>